<name>A0A0H4QJJ6_9LACO</name>
<dbReference type="AlphaFoldDB" id="A0A0H4QJJ6"/>
<reference evidence="2" key="1">
    <citation type="submission" date="2015-07" db="EMBL/GenBank/DDBJ databases">
        <title>Lactobacillus ginsenosidimutans/EMML 3141/ whole genome sequencing.</title>
        <authorList>
            <person name="Kim M.K."/>
            <person name="Im W.-T."/>
            <person name="Srinivasan S."/>
            <person name="Lee J.-J."/>
        </authorList>
    </citation>
    <scope>NUCLEOTIDE SEQUENCE [LARGE SCALE GENOMIC DNA]</scope>
    <source>
        <strain evidence="2">EMML 3041</strain>
    </source>
</reference>
<keyword evidence="2" id="KW-1185">Reference proteome</keyword>
<dbReference type="STRING" id="1007676.ABM34_06480"/>
<organism evidence="1 2">
    <name type="scientific">Companilactobacillus ginsenosidimutans</name>
    <dbReference type="NCBI Taxonomy" id="1007676"/>
    <lineage>
        <taxon>Bacteria</taxon>
        <taxon>Bacillati</taxon>
        <taxon>Bacillota</taxon>
        <taxon>Bacilli</taxon>
        <taxon>Lactobacillales</taxon>
        <taxon>Lactobacillaceae</taxon>
        <taxon>Companilactobacillus</taxon>
    </lineage>
</organism>
<protein>
    <submittedName>
        <fullName evidence="1">Uncharacterized protein</fullName>
    </submittedName>
</protein>
<dbReference type="PATRIC" id="fig|1007676.4.peg.1288"/>
<gene>
    <name evidence="1" type="ORF">ABM34_06480</name>
</gene>
<dbReference type="Proteomes" id="UP000036106">
    <property type="component" value="Chromosome"/>
</dbReference>
<accession>A0A0H4QJJ6</accession>
<sequence length="91" mass="10770">MELNDNTEAKKVLSELYTDINANKEIDKDNYTKDLVLRTYNLVDDNYSFTYLFGRLKDDERVMKTIGQLRIVNNYEDQIKWMAKGATFALY</sequence>
<evidence type="ECO:0000313" key="1">
    <source>
        <dbReference type="EMBL" id="AKP67216.1"/>
    </source>
</evidence>
<dbReference type="RefSeq" id="WP_048704380.1">
    <property type="nucleotide sequence ID" value="NZ_CP012034.1"/>
</dbReference>
<dbReference type="KEGG" id="lgn:ABM34_06480"/>
<dbReference type="EMBL" id="CP012034">
    <property type="protein sequence ID" value="AKP67216.1"/>
    <property type="molecule type" value="Genomic_DNA"/>
</dbReference>
<dbReference type="OrthoDB" id="2297252at2"/>
<evidence type="ECO:0000313" key="2">
    <source>
        <dbReference type="Proteomes" id="UP000036106"/>
    </source>
</evidence>
<proteinExistence type="predicted"/>